<proteinExistence type="predicted"/>
<feature type="compositionally biased region" description="Basic and acidic residues" evidence="1">
    <location>
        <begin position="1"/>
        <end position="15"/>
    </location>
</feature>
<organism evidence="2 3">
    <name type="scientific">Mycena alexandri</name>
    <dbReference type="NCBI Taxonomy" id="1745969"/>
    <lineage>
        <taxon>Eukaryota</taxon>
        <taxon>Fungi</taxon>
        <taxon>Dikarya</taxon>
        <taxon>Basidiomycota</taxon>
        <taxon>Agaricomycotina</taxon>
        <taxon>Agaricomycetes</taxon>
        <taxon>Agaricomycetidae</taxon>
        <taxon>Agaricales</taxon>
        <taxon>Marasmiineae</taxon>
        <taxon>Mycenaceae</taxon>
        <taxon>Mycena</taxon>
    </lineage>
</organism>
<evidence type="ECO:0000313" key="3">
    <source>
        <dbReference type="Proteomes" id="UP001218188"/>
    </source>
</evidence>
<dbReference type="AlphaFoldDB" id="A0AAD6TCA1"/>
<sequence>MLFLDGKRRSCERNPHYQPPNDYDKRWRKINKQVPILTVGKVPILGPFRQRVSAHVGFAEWEQGLRAVEKARARASRKSEYDSNPEALKVREWRHKLQKTFLSSNKSVPKAEEMPGIDELFTTIESYDNMNIGYLTFSKIGKVMRYIHLLPAGDVPRDDEYKFRDRAKALVDSWHTILNANKGGEGEAAGGATESTARMDLNGTGEGDLTVMDVMMDEA</sequence>
<comment type="caution">
    <text evidence="2">The sequence shown here is derived from an EMBL/GenBank/DDBJ whole genome shotgun (WGS) entry which is preliminary data.</text>
</comment>
<protein>
    <recommendedName>
        <fullName evidence="4">TFIIS N-terminal domain-containing protein</fullName>
    </recommendedName>
</protein>
<dbReference type="EMBL" id="JARJCM010000017">
    <property type="protein sequence ID" value="KAJ7041307.1"/>
    <property type="molecule type" value="Genomic_DNA"/>
</dbReference>
<keyword evidence="3" id="KW-1185">Reference proteome</keyword>
<evidence type="ECO:0000313" key="2">
    <source>
        <dbReference type="EMBL" id="KAJ7041307.1"/>
    </source>
</evidence>
<accession>A0AAD6TCA1</accession>
<evidence type="ECO:0000256" key="1">
    <source>
        <dbReference type="SAM" id="MobiDB-lite"/>
    </source>
</evidence>
<reference evidence="2" key="1">
    <citation type="submission" date="2023-03" db="EMBL/GenBank/DDBJ databases">
        <title>Massive genome expansion in bonnet fungi (Mycena s.s.) driven by repeated elements and novel gene families across ecological guilds.</title>
        <authorList>
            <consortium name="Lawrence Berkeley National Laboratory"/>
            <person name="Harder C.B."/>
            <person name="Miyauchi S."/>
            <person name="Viragh M."/>
            <person name="Kuo A."/>
            <person name="Thoen E."/>
            <person name="Andreopoulos B."/>
            <person name="Lu D."/>
            <person name="Skrede I."/>
            <person name="Drula E."/>
            <person name="Henrissat B."/>
            <person name="Morin E."/>
            <person name="Kohler A."/>
            <person name="Barry K."/>
            <person name="LaButti K."/>
            <person name="Morin E."/>
            <person name="Salamov A."/>
            <person name="Lipzen A."/>
            <person name="Mereny Z."/>
            <person name="Hegedus B."/>
            <person name="Baldrian P."/>
            <person name="Stursova M."/>
            <person name="Weitz H."/>
            <person name="Taylor A."/>
            <person name="Grigoriev I.V."/>
            <person name="Nagy L.G."/>
            <person name="Martin F."/>
            <person name="Kauserud H."/>
        </authorList>
    </citation>
    <scope>NUCLEOTIDE SEQUENCE</scope>
    <source>
        <strain evidence="2">CBHHK200</strain>
    </source>
</reference>
<dbReference type="Proteomes" id="UP001218188">
    <property type="component" value="Unassembled WGS sequence"/>
</dbReference>
<feature type="region of interest" description="Disordered" evidence="1">
    <location>
        <begin position="1"/>
        <end position="22"/>
    </location>
</feature>
<name>A0AAD6TCA1_9AGAR</name>
<gene>
    <name evidence="2" type="ORF">C8F04DRAFT_156398</name>
</gene>
<evidence type="ECO:0008006" key="4">
    <source>
        <dbReference type="Google" id="ProtNLM"/>
    </source>
</evidence>